<keyword evidence="3" id="KW-0808">Transferase</keyword>
<dbReference type="PANTHER" id="PTHR12526:SF630">
    <property type="entry name" value="GLYCOSYLTRANSFERASE"/>
    <property type="match status" value="1"/>
</dbReference>
<reference evidence="3 4" key="1">
    <citation type="journal article" date="2015" name="Antonie Van Leeuwenhoek">
        <title>Tamlana nanhaiensis sp. nov., isolated from surface seawater collected from the South China Sea.</title>
        <authorList>
            <person name="Liu X."/>
            <person name="Lai Q."/>
            <person name="Du Y."/>
            <person name="Li G."/>
            <person name="Sun F."/>
            <person name="Shao Z."/>
        </authorList>
    </citation>
    <scope>NUCLEOTIDE SEQUENCE [LARGE SCALE GENOMIC DNA]</scope>
    <source>
        <strain evidence="3 4">FHC16</strain>
    </source>
</reference>
<dbReference type="OrthoDB" id="1411429at2"/>
<feature type="domain" description="Glycosyl transferase family 1" evidence="1">
    <location>
        <begin position="199"/>
        <end position="349"/>
    </location>
</feature>
<dbReference type="RefSeq" id="WP_044625796.1">
    <property type="nucleotide sequence ID" value="NZ_JTDV01000003.1"/>
</dbReference>
<dbReference type="Pfam" id="PF13477">
    <property type="entry name" value="Glyco_trans_4_2"/>
    <property type="match status" value="1"/>
</dbReference>
<evidence type="ECO:0000259" key="1">
    <source>
        <dbReference type="Pfam" id="PF00534"/>
    </source>
</evidence>
<evidence type="ECO:0000313" key="3">
    <source>
        <dbReference type="EMBL" id="KJD33406.1"/>
    </source>
</evidence>
<dbReference type="GO" id="GO:0016757">
    <property type="term" value="F:glycosyltransferase activity"/>
    <property type="evidence" value="ECO:0007669"/>
    <property type="project" value="InterPro"/>
</dbReference>
<dbReference type="AlphaFoldDB" id="A0A0D7W2U1"/>
<evidence type="ECO:0000259" key="2">
    <source>
        <dbReference type="Pfam" id="PF13477"/>
    </source>
</evidence>
<keyword evidence="4" id="KW-1185">Reference proteome</keyword>
<organism evidence="3 4">
    <name type="scientific">Neotamlana nanhaiensis</name>
    <dbReference type="NCBI Taxonomy" id="1382798"/>
    <lineage>
        <taxon>Bacteria</taxon>
        <taxon>Pseudomonadati</taxon>
        <taxon>Bacteroidota</taxon>
        <taxon>Flavobacteriia</taxon>
        <taxon>Flavobacteriales</taxon>
        <taxon>Flavobacteriaceae</taxon>
        <taxon>Neotamlana</taxon>
    </lineage>
</organism>
<dbReference type="STRING" id="1382798.PK35_05990"/>
<gene>
    <name evidence="3" type="ORF">PK35_05990</name>
</gene>
<proteinExistence type="predicted"/>
<dbReference type="InterPro" id="IPR001296">
    <property type="entry name" value="Glyco_trans_1"/>
</dbReference>
<protein>
    <submittedName>
        <fullName evidence="3">Glycosyl transferase family 1</fullName>
    </submittedName>
</protein>
<evidence type="ECO:0000313" key="4">
    <source>
        <dbReference type="Proteomes" id="UP000032361"/>
    </source>
</evidence>
<dbReference type="EMBL" id="JTDV01000003">
    <property type="protein sequence ID" value="KJD33406.1"/>
    <property type="molecule type" value="Genomic_DNA"/>
</dbReference>
<dbReference type="PATRIC" id="fig|1382798.3.peg.2518"/>
<dbReference type="InterPro" id="IPR028098">
    <property type="entry name" value="Glyco_trans_4-like_N"/>
</dbReference>
<feature type="domain" description="Glycosyltransferase subfamily 4-like N-terminal" evidence="2">
    <location>
        <begin position="83"/>
        <end position="153"/>
    </location>
</feature>
<sequence>MKILMVSIPTLHFFRWADQLKYAGHEVFWFDITGMSAPVEKLNWVEQKVNWKLKYNYPGRIFLKKRFPKVYNFIQKFNEKNTASEFENYLNKVKPDVVHSFAIYLSCAPILEVMTKYNQKWIYSSWGSDLYYFQNKSQYLNDIKRVLPRINYLFTDCNRDYIIAKKHGFSGDFLGVFPGGGGFNLQHVKSFCLPIEKRKTILIKGFQGRSGRAITVLKAINNLQKQLQAYKIIVFGAPNEVFQFVQNSALKDWENLEVLGRINHEKVLEIMGEALVYVGNSNSDGMPNTLLEAIIMGAFPIQSNPGNATSELITHNKNGLLINNCENEVEIEALITSVLRNTDLLEEAYQFNQNNLKPNLDREVIKRKVLEKYASIGKQ</sequence>
<dbReference type="Pfam" id="PF00534">
    <property type="entry name" value="Glycos_transf_1"/>
    <property type="match status" value="1"/>
</dbReference>
<dbReference type="SUPFAM" id="SSF53756">
    <property type="entry name" value="UDP-Glycosyltransferase/glycogen phosphorylase"/>
    <property type="match status" value="1"/>
</dbReference>
<accession>A0A0D7W2U1</accession>
<dbReference type="PANTHER" id="PTHR12526">
    <property type="entry name" value="GLYCOSYLTRANSFERASE"/>
    <property type="match status" value="1"/>
</dbReference>
<comment type="caution">
    <text evidence="3">The sequence shown here is derived from an EMBL/GenBank/DDBJ whole genome shotgun (WGS) entry which is preliminary data.</text>
</comment>
<dbReference type="Proteomes" id="UP000032361">
    <property type="component" value="Unassembled WGS sequence"/>
</dbReference>
<name>A0A0D7W2U1_9FLAO</name>
<dbReference type="Gene3D" id="3.40.50.2000">
    <property type="entry name" value="Glycogen Phosphorylase B"/>
    <property type="match status" value="2"/>
</dbReference>